<evidence type="ECO:0000313" key="2">
    <source>
        <dbReference type="Proteomes" id="UP000190648"/>
    </source>
</evidence>
<reference evidence="1 2" key="1">
    <citation type="submission" date="2016-02" db="EMBL/GenBank/DDBJ databases">
        <title>Band-tailed pigeon sequencing and assembly.</title>
        <authorList>
            <person name="Soares A.E."/>
            <person name="Novak B.J."/>
            <person name="Rice E.S."/>
            <person name="O'Connell B."/>
            <person name="Chang D."/>
            <person name="Weber S."/>
            <person name="Shapiro B."/>
        </authorList>
    </citation>
    <scope>NUCLEOTIDE SEQUENCE [LARGE SCALE GENOMIC DNA]</scope>
    <source>
        <strain evidence="1">BTP2013</strain>
        <tissue evidence="1">Blood</tissue>
    </source>
</reference>
<dbReference type="AlphaFoldDB" id="A0A1V4J3D9"/>
<organism evidence="1 2">
    <name type="scientific">Patagioenas fasciata monilis</name>
    <dbReference type="NCBI Taxonomy" id="372326"/>
    <lineage>
        <taxon>Eukaryota</taxon>
        <taxon>Metazoa</taxon>
        <taxon>Chordata</taxon>
        <taxon>Craniata</taxon>
        <taxon>Vertebrata</taxon>
        <taxon>Euteleostomi</taxon>
        <taxon>Archelosauria</taxon>
        <taxon>Archosauria</taxon>
        <taxon>Dinosauria</taxon>
        <taxon>Saurischia</taxon>
        <taxon>Theropoda</taxon>
        <taxon>Coelurosauria</taxon>
        <taxon>Aves</taxon>
        <taxon>Neognathae</taxon>
        <taxon>Neoaves</taxon>
        <taxon>Columbimorphae</taxon>
        <taxon>Columbiformes</taxon>
        <taxon>Columbidae</taxon>
        <taxon>Patagioenas</taxon>
    </lineage>
</organism>
<accession>A0A1V4J3D9</accession>
<protein>
    <submittedName>
        <fullName evidence="1">Uncharacterized protein</fullName>
    </submittedName>
</protein>
<name>A0A1V4J3D9_PATFA</name>
<dbReference type="Proteomes" id="UP000190648">
    <property type="component" value="Unassembled WGS sequence"/>
</dbReference>
<dbReference type="EMBL" id="LSYS01009367">
    <property type="protein sequence ID" value="OPJ66732.1"/>
    <property type="molecule type" value="Genomic_DNA"/>
</dbReference>
<keyword evidence="2" id="KW-1185">Reference proteome</keyword>
<evidence type="ECO:0000313" key="1">
    <source>
        <dbReference type="EMBL" id="OPJ66732.1"/>
    </source>
</evidence>
<proteinExistence type="predicted"/>
<gene>
    <name evidence="1" type="ORF">AV530_016732</name>
</gene>
<sequence length="69" mass="7801">MAGSGHKHLQPEEILTFPHPLCENFSVSNNLEHPTLPVRSEGSSHFQITTWRPREKHQLGLLHKISGLP</sequence>
<comment type="caution">
    <text evidence="1">The sequence shown here is derived from an EMBL/GenBank/DDBJ whole genome shotgun (WGS) entry which is preliminary data.</text>
</comment>